<reference evidence="6 8" key="1">
    <citation type="submission" date="2008-03" db="EMBL/GenBank/DDBJ databases">
        <title>Annotation of Ixodes scapularis.</title>
        <authorList>
            <consortium name="Ixodes scapularis Genome Project Consortium"/>
            <person name="Caler E."/>
            <person name="Hannick L.I."/>
            <person name="Bidwell S."/>
            <person name="Joardar V."/>
            <person name="Thiagarajan M."/>
            <person name="Amedeo P."/>
            <person name="Galinsky K.J."/>
            <person name="Schobel S."/>
            <person name="Inman J."/>
            <person name="Hostetler J."/>
            <person name="Miller J."/>
            <person name="Hammond M."/>
            <person name="Megy K."/>
            <person name="Lawson D."/>
            <person name="Kodira C."/>
            <person name="Sutton G."/>
            <person name="Meyer J."/>
            <person name="Hill C.A."/>
            <person name="Birren B."/>
            <person name="Nene V."/>
            <person name="Collins F."/>
            <person name="Alarcon-Chaidez F."/>
            <person name="Wikel S."/>
            <person name="Strausberg R."/>
        </authorList>
    </citation>
    <scope>NUCLEOTIDE SEQUENCE [LARGE SCALE GENOMIC DNA]</scope>
    <source>
        <strain evidence="8">Wikel</strain>
        <strain evidence="6">Wikel colony</strain>
    </source>
</reference>
<dbReference type="EMBL" id="ABJB010149515">
    <property type="status" value="NOT_ANNOTATED_CDS"/>
    <property type="molecule type" value="Genomic_DNA"/>
</dbReference>
<dbReference type="GO" id="GO:0015556">
    <property type="term" value="F:C4-dicarboxylate transmembrane transporter activity"/>
    <property type="evidence" value="ECO:0007669"/>
    <property type="project" value="UniProtKB-ARBA"/>
</dbReference>
<evidence type="ECO:0000313" key="6">
    <source>
        <dbReference type="EMBL" id="EEC13779.1"/>
    </source>
</evidence>
<evidence type="ECO:0000256" key="4">
    <source>
        <dbReference type="ARBA" id="ARBA00022989"/>
    </source>
</evidence>
<evidence type="ECO:0000256" key="5">
    <source>
        <dbReference type="ARBA" id="ARBA00023136"/>
    </source>
</evidence>
<dbReference type="VEuPathDB" id="VectorBase:ISCI020894"/>
<dbReference type="Pfam" id="PF00939">
    <property type="entry name" value="Na_sulph_symp"/>
    <property type="match status" value="1"/>
</dbReference>
<dbReference type="Proteomes" id="UP000001555">
    <property type="component" value="Unassembled WGS sequence"/>
</dbReference>
<dbReference type="EnsemblMetazoa" id="ISCW020894-RA">
    <property type="protein sequence ID" value="ISCW020894-PA"/>
    <property type="gene ID" value="ISCW020894"/>
</dbReference>
<dbReference type="VEuPathDB" id="VectorBase:ISCW020894"/>
<dbReference type="HOGENOM" id="CLU_1257306_0_0_1"/>
<dbReference type="STRING" id="6945.B7Q4K7"/>
<keyword evidence="5" id="KW-0472">Membrane</keyword>
<comment type="subcellular location">
    <subcellularLocation>
        <location evidence="1">Membrane</location>
        <topology evidence="1">Multi-pass membrane protein</topology>
    </subcellularLocation>
</comment>
<keyword evidence="8" id="KW-1185">Reference proteome</keyword>
<dbReference type="PANTHER" id="PTHR10283">
    <property type="entry name" value="SOLUTE CARRIER FAMILY 13 MEMBER"/>
    <property type="match status" value="1"/>
</dbReference>
<dbReference type="GO" id="GO:0016020">
    <property type="term" value="C:membrane"/>
    <property type="evidence" value="ECO:0007669"/>
    <property type="project" value="UniProtKB-SubCell"/>
</dbReference>
<evidence type="ECO:0000256" key="1">
    <source>
        <dbReference type="ARBA" id="ARBA00004141"/>
    </source>
</evidence>
<organism>
    <name type="scientific">Ixodes scapularis</name>
    <name type="common">Black-legged tick</name>
    <name type="synonym">Deer tick</name>
    <dbReference type="NCBI Taxonomy" id="6945"/>
    <lineage>
        <taxon>Eukaryota</taxon>
        <taxon>Metazoa</taxon>
        <taxon>Ecdysozoa</taxon>
        <taxon>Arthropoda</taxon>
        <taxon>Chelicerata</taxon>
        <taxon>Arachnida</taxon>
        <taxon>Acari</taxon>
        <taxon>Parasitiformes</taxon>
        <taxon>Ixodida</taxon>
        <taxon>Ixodoidea</taxon>
        <taxon>Ixodidae</taxon>
        <taxon>Ixodinae</taxon>
        <taxon>Ixodes</taxon>
    </lineage>
</organism>
<comment type="similarity">
    <text evidence="2">Belongs to the SLC13A/DASS transporter (TC 2.A.47) family. NADC subfamily.</text>
</comment>
<evidence type="ECO:0000313" key="7">
    <source>
        <dbReference type="EnsemblMetazoa" id="ISCW020894-PA"/>
    </source>
</evidence>
<dbReference type="EMBL" id="DS856701">
    <property type="protein sequence ID" value="EEC13779.1"/>
    <property type="molecule type" value="Genomic_DNA"/>
</dbReference>
<proteinExistence type="inferred from homology"/>
<keyword evidence="4" id="KW-1133">Transmembrane helix</keyword>
<gene>
    <name evidence="6" type="ORF">IscW_ISCW020894</name>
</gene>
<accession>B7Q4K7</accession>
<dbReference type="AlphaFoldDB" id="B7Q4K7"/>
<sequence>MLALTVHLDLGRLEVQRYEKKITPRYLEEDVSTNSSNEFLPSRISLRVRICLGWLSLLAPLPLLLRDEQAYKALYAFVSIGLLWLLRPVPLAISSLLPIIAFPLMGISDTASTCSFYFNESVLLCLASSVMSSILHQRGIQKRLTLRLIGAMGGSLRCQLFSLMATTCLSAMVLGASGAASVAIPIAEGVAGGYQRRPPSGPKDCEKDHRGRSLRLSLLP</sequence>
<dbReference type="GO" id="GO:0005310">
    <property type="term" value="F:dicarboxylic acid transmembrane transporter activity"/>
    <property type="evidence" value="ECO:0007669"/>
    <property type="project" value="UniProtKB-ARBA"/>
</dbReference>
<dbReference type="PaxDb" id="6945-B7Q4K7"/>
<keyword evidence="3" id="KW-0812">Transmembrane</keyword>
<evidence type="ECO:0000313" key="8">
    <source>
        <dbReference type="Proteomes" id="UP000001555"/>
    </source>
</evidence>
<dbReference type="EMBL" id="ABJB010739941">
    <property type="status" value="NOT_ANNOTATED_CDS"/>
    <property type="molecule type" value="Genomic_DNA"/>
</dbReference>
<name>B7Q4K7_IXOSC</name>
<evidence type="ECO:0000256" key="3">
    <source>
        <dbReference type="ARBA" id="ARBA00022692"/>
    </source>
</evidence>
<dbReference type="EMBL" id="ABJB010212410">
    <property type="status" value="NOT_ANNOTATED_CDS"/>
    <property type="molecule type" value="Genomic_DNA"/>
</dbReference>
<dbReference type="InterPro" id="IPR001898">
    <property type="entry name" value="SLC13A/DASS"/>
</dbReference>
<reference evidence="7" key="2">
    <citation type="submission" date="2020-05" db="UniProtKB">
        <authorList>
            <consortium name="EnsemblMetazoa"/>
        </authorList>
    </citation>
    <scope>IDENTIFICATION</scope>
    <source>
        <strain evidence="7">wikel</strain>
    </source>
</reference>
<protein>
    <submittedName>
        <fullName evidence="6 7">Uncharacterized protein</fullName>
    </submittedName>
</protein>
<dbReference type="PANTHER" id="PTHR10283:SF82">
    <property type="entry name" value="SOLUTE CARRIER FAMILY 13 MEMBER 2"/>
    <property type="match status" value="1"/>
</dbReference>
<dbReference type="EMBL" id="ABJB010838850">
    <property type="status" value="NOT_ANNOTATED_CDS"/>
    <property type="molecule type" value="Genomic_DNA"/>
</dbReference>
<dbReference type="InParanoid" id="B7Q4K7"/>
<evidence type="ECO:0000256" key="2">
    <source>
        <dbReference type="ARBA" id="ARBA00006772"/>
    </source>
</evidence>
<dbReference type="EMBL" id="ABJB010062991">
    <property type="status" value="NOT_ANNOTATED_CDS"/>
    <property type="molecule type" value="Genomic_DNA"/>
</dbReference>